<organism evidence="5 6">
    <name type="scientific">Cuscuta australis</name>
    <dbReference type="NCBI Taxonomy" id="267555"/>
    <lineage>
        <taxon>Eukaryota</taxon>
        <taxon>Viridiplantae</taxon>
        <taxon>Streptophyta</taxon>
        <taxon>Embryophyta</taxon>
        <taxon>Tracheophyta</taxon>
        <taxon>Spermatophyta</taxon>
        <taxon>Magnoliopsida</taxon>
        <taxon>eudicotyledons</taxon>
        <taxon>Gunneridae</taxon>
        <taxon>Pentapetalae</taxon>
        <taxon>asterids</taxon>
        <taxon>lamiids</taxon>
        <taxon>Solanales</taxon>
        <taxon>Convolvulaceae</taxon>
        <taxon>Cuscuteae</taxon>
        <taxon>Cuscuta</taxon>
        <taxon>Cuscuta subgen. Grammica</taxon>
        <taxon>Cuscuta sect. Cleistogrammica</taxon>
    </lineage>
</organism>
<evidence type="ECO:0000313" key="6">
    <source>
        <dbReference type="Proteomes" id="UP000249390"/>
    </source>
</evidence>
<name>A0A328E7M5_9ASTE</name>
<dbReference type="AlphaFoldDB" id="A0A328E7M5"/>
<reference evidence="5 6" key="1">
    <citation type="submission" date="2018-06" db="EMBL/GenBank/DDBJ databases">
        <title>The Genome of Cuscuta australis (Dodder) Provides Insight into the Evolution of Plant Parasitism.</title>
        <authorList>
            <person name="Liu H."/>
        </authorList>
    </citation>
    <scope>NUCLEOTIDE SEQUENCE [LARGE SCALE GENOMIC DNA]</scope>
    <source>
        <strain evidence="6">cv. Yunnan</strain>
        <tissue evidence="5">Vines</tissue>
    </source>
</reference>
<dbReference type="PROSITE" id="PS50985">
    <property type="entry name" value="GRAS"/>
    <property type="match status" value="1"/>
</dbReference>
<sequence length="586" mass="64624">MEDDNPASSSSAGGDESDVLKPVPPSLEFSGGGGASPAEKCGIDDWDGVLSDSVAASPGPESLFRWIMGDVDDPSMVLQAAVPVEYDFNVGFPAMDQGFDVDLRSSDEAFIPAISESNFPVTRLPNTPENAPSMKFPASAQIPVHPSGFNPDLLISRQQVQNPPFLMPLPYPRQEQSNLIPPPAKRQNRGTPNPAGSQIHRPLVSDPPPSHHFQLLPNFLAGEETVQLHQQQQQTIIDELFKTAELFQSGNPALAQAILARLNHHLSPIGNPFYRAAFYCKESLQSLLQSSSSSSSSSVPPFTLIFKIGAYKSFFEISPIPPFANFTCNQALLESLDGSGRIRIIDFDIGYGGHWASLMQELSLRSSGVPTLKITVIASPETHDDLELRLTEDNLTHFAAEINLPFQFEILAVDSLHLLQATQEAIAVRLPVSCFTTYQLLSVLPFVKRLSPKIVVSIDRACDRTDLLFPNQVIHALQHYTNLLESLDAVNVNLDVLQKVERFLVLPEMEKIVTGRFHSQEKTQNWKTAFLSSGFSPVSFSNFNESQVECVVKRTPVRGFHVEKKHSSLVLCWQRKELLSVSAWSC</sequence>
<evidence type="ECO:0000256" key="1">
    <source>
        <dbReference type="ARBA" id="ARBA00023015"/>
    </source>
</evidence>
<evidence type="ECO:0000256" key="4">
    <source>
        <dbReference type="SAM" id="MobiDB-lite"/>
    </source>
</evidence>
<evidence type="ECO:0000256" key="2">
    <source>
        <dbReference type="ARBA" id="ARBA00023163"/>
    </source>
</evidence>
<feature type="region of interest" description="Leucine repeat II (LRII)" evidence="3">
    <location>
        <begin position="390"/>
        <end position="422"/>
    </location>
</feature>
<feature type="region of interest" description="SAW" evidence="3">
    <location>
        <begin position="514"/>
        <end position="585"/>
    </location>
</feature>
<comment type="similarity">
    <text evidence="3">Belongs to the GRAS family.</text>
</comment>
<keyword evidence="1" id="KW-0805">Transcription regulation</keyword>
<gene>
    <name evidence="5" type="ORF">DM860_004516</name>
</gene>
<dbReference type="EMBL" id="NQVE01000015">
    <property type="protein sequence ID" value="RAL54045.1"/>
    <property type="molecule type" value="Genomic_DNA"/>
</dbReference>
<feature type="region of interest" description="VHIID" evidence="3">
    <location>
        <begin position="311"/>
        <end position="376"/>
    </location>
</feature>
<protein>
    <submittedName>
        <fullName evidence="5">Uncharacterized protein</fullName>
    </submittedName>
</protein>
<feature type="region of interest" description="Disordered" evidence="4">
    <location>
        <begin position="164"/>
        <end position="206"/>
    </location>
</feature>
<evidence type="ECO:0000256" key="3">
    <source>
        <dbReference type="PROSITE-ProRule" id="PRU01191"/>
    </source>
</evidence>
<accession>A0A328E7M5</accession>
<dbReference type="InterPro" id="IPR005202">
    <property type="entry name" value="TF_GRAS"/>
</dbReference>
<keyword evidence="2" id="KW-0804">Transcription</keyword>
<evidence type="ECO:0000313" key="5">
    <source>
        <dbReference type="EMBL" id="RAL54045.1"/>
    </source>
</evidence>
<dbReference type="Pfam" id="PF03514">
    <property type="entry name" value="GRAS"/>
    <property type="match status" value="1"/>
</dbReference>
<keyword evidence="6" id="KW-1185">Reference proteome</keyword>
<dbReference type="PANTHER" id="PTHR31636">
    <property type="entry name" value="OSJNBA0084A10.13 PROTEIN-RELATED"/>
    <property type="match status" value="1"/>
</dbReference>
<comment type="caution">
    <text evidence="3">Lacks conserved residue(s) required for the propagation of feature annotation.</text>
</comment>
<feature type="region of interest" description="Disordered" evidence="4">
    <location>
        <begin position="1"/>
        <end position="44"/>
    </location>
</feature>
<proteinExistence type="inferred from homology"/>
<comment type="caution">
    <text evidence="5">The sequence shown here is derived from an EMBL/GenBank/DDBJ whole genome shotgun (WGS) entry which is preliminary data.</text>
</comment>
<dbReference type="Proteomes" id="UP000249390">
    <property type="component" value="Unassembled WGS sequence"/>
</dbReference>